<evidence type="ECO:0000256" key="1">
    <source>
        <dbReference type="ARBA" id="ARBA00010634"/>
    </source>
</evidence>
<dbReference type="GO" id="GO:0120010">
    <property type="term" value="P:intermembrane phospholipid transfer"/>
    <property type="evidence" value="ECO:0007669"/>
    <property type="project" value="TreeGrafter"/>
</dbReference>
<comment type="similarity">
    <text evidence="1">Belongs to the MlaA family.</text>
</comment>
<gene>
    <name evidence="3" type="primary">mlaA</name>
    <name evidence="3" type="ORF">NCTC10723_00945</name>
</gene>
<proteinExistence type="inferred from homology"/>
<evidence type="ECO:0000256" key="2">
    <source>
        <dbReference type="ARBA" id="ARBA00022729"/>
    </source>
</evidence>
<dbReference type="PANTHER" id="PTHR30035:SF3">
    <property type="entry name" value="INTERMEMBRANE PHOSPHOLIPID TRANSPORT SYSTEM LIPOPROTEIN MLAA"/>
    <property type="match status" value="1"/>
</dbReference>
<dbReference type="GO" id="GO:0016020">
    <property type="term" value="C:membrane"/>
    <property type="evidence" value="ECO:0007669"/>
    <property type="project" value="InterPro"/>
</dbReference>
<dbReference type="EMBL" id="UGGU01000003">
    <property type="protein sequence ID" value="STO31494.1"/>
    <property type="molecule type" value="Genomic_DNA"/>
</dbReference>
<keyword evidence="4" id="KW-1185">Reference proteome</keyword>
<protein>
    <submittedName>
        <fullName evidence="3">Probable phospholipid-binding lipoprotein mlaA</fullName>
    </submittedName>
</protein>
<dbReference type="Proteomes" id="UP000255328">
    <property type="component" value="Unassembled WGS sequence"/>
</dbReference>
<dbReference type="InterPro" id="IPR007428">
    <property type="entry name" value="MlaA"/>
</dbReference>
<dbReference type="PANTHER" id="PTHR30035">
    <property type="entry name" value="LIPOPROTEIN VACJ-RELATED"/>
    <property type="match status" value="1"/>
</dbReference>
<evidence type="ECO:0000313" key="4">
    <source>
        <dbReference type="Proteomes" id="UP000255328"/>
    </source>
</evidence>
<accession>A0A377GY18</accession>
<keyword evidence="3" id="KW-0449">Lipoprotein</keyword>
<name>A0A377GY18_9FUSO</name>
<reference evidence="3 4" key="1">
    <citation type="submission" date="2018-06" db="EMBL/GenBank/DDBJ databases">
        <authorList>
            <consortium name="Pathogen Informatics"/>
            <person name="Doyle S."/>
        </authorList>
    </citation>
    <scope>NUCLEOTIDE SEQUENCE [LARGE SCALE GENOMIC DNA]</scope>
    <source>
        <strain evidence="3 4">NCTC10723</strain>
    </source>
</reference>
<dbReference type="AlphaFoldDB" id="A0A377GY18"/>
<dbReference type="OrthoDB" id="9785326at2"/>
<keyword evidence="2" id="KW-0732">Signal</keyword>
<dbReference type="RefSeq" id="WP_115269857.1">
    <property type="nucleotide sequence ID" value="NZ_UGGU01000003.1"/>
</dbReference>
<evidence type="ECO:0000313" key="3">
    <source>
        <dbReference type="EMBL" id="STO31494.1"/>
    </source>
</evidence>
<dbReference type="PRINTS" id="PR01805">
    <property type="entry name" value="VACJLIPOPROT"/>
</dbReference>
<dbReference type="Pfam" id="PF04333">
    <property type="entry name" value="MlaA"/>
    <property type="match status" value="1"/>
</dbReference>
<organism evidence="3 4">
    <name type="scientific">Fusobacterium necrogenes</name>
    <dbReference type="NCBI Taxonomy" id="858"/>
    <lineage>
        <taxon>Bacteria</taxon>
        <taxon>Fusobacteriati</taxon>
        <taxon>Fusobacteriota</taxon>
        <taxon>Fusobacteriia</taxon>
        <taxon>Fusobacteriales</taxon>
        <taxon>Fusobacteriaceae</taxon>
        <taxon>Fusobacterium</taxon>
    </lineage>
</organism>
<sequence length="241" mass="27842">MKINRLIIIFMLILSITTFSKESEEVKNIDNSFEYFEVYDPLEPINRRIYYFNYQFDKYIFLPSVKFYRAITPELLRKGVKNFFNNAQNISTTGNSLLQLKIKKAMRAIGRFTMNSAVGIGGIVDVASNMGMPKPYEDFGLTLAHYGVRKGPYLILPILGPSSLRDAFGMGVDIFSRGMLYYTSDLDILNNTSVSILYAIDKRAGIPFEYHQTGSPFEYEYIRFLYCKYRRLQIELGSEVF</sequence>